<dbReference type="AlphaFoldDB" id="A0A382MAD0"/>
<reference evidence="1" key="1">
    <citation type="submission" date="2018-05" db="EMBL/GenBank/DDBJ databases">
        <authorList>
            <person name="Lanie J.A."/>
            <person name="Ng W.-L."/>
            <person name="Kazmierczak K.M."/>
            <person name="Andrzejewski T.M."/>
            <person name="Davidsen T.M."/>
            <person name="Wayne K.J."/>
            <person name="Tettelin H."/>
            <person name="Glass J.I."/>
            <person name="Rusch D."/>
            <person name="Podicherti R."/>
            <person name="Tsui H.-C.T."/>
            <person name="Winkler M.E."/>
        </authorList>
    </citation>
    <scope>NUCLEOTIDE SEQUENCE</scope>
</reference>
<gene>
    <name evidence="1" type="ORF">METZ01_LOCUS298703</name>
</gene>
<name>A0A382MAD0_9ZZZZ</name>
<proteinExistence type="predicted"/>
<dbReference type="EMBL" id="UINC01092349">
    <property type="protein sequence ID" value="SVC45849.1"/>
    <property type="molecule type" value="Genomic_DNA"/>
</dbReference>
<organism evidence="1">
    <name type="scientific">marine metagenome</name>
    <dbReference type="NCBI Taxonomy" id="408172"/>
    <lineage>
        <taxon>unclassified sequences</taxon>
        <taxon>metagenomes</taxon>
        <taxon>ecological metagenomes</taxon>
    </lineage>
</organism>
<protein>
    <submittedName>
        <fullName evidence="1">Uncharacterized protein</fullName>
    </submittedName>
</protein>
<feature type="non-terminal residue" evidence="1">
    <location>
        <position position="1"/>
    </location>
</feature>
<evidence type="ECO:0000313" key="1">
    <source>
        <dbReference type="EMBL" id="SVC45849.1"/>
    </source>
</evidence>
<sequence length="33" mass="3797">SDMGLTRNIGEREITKQEQAEESGEEFHIVYIS</sequence>
<accession>A0A382MAD0</accession>